<keyword evidence="2" id="KW-1185">Reference proteome</keyword>
<accession>A0A1H0DDZ4</accession>
<dbReference type="OrthoDB" id="1271623at2"/>
<evidence type="ECO:0000313" key="1">
    <source>
        <dbReference type="EMBL" id="SDN68390.1"/>
    </source>
</evidence>
<dbReference type="STRING" id="1166073.SAMN05192530_101734"/>
<gene>
    <name evidence="1" type="ORF">SAMN05192530_101734</name>
</gene>
<evidence type="ECO:0000313" key="2">
    <source>
        <dbReference type="Proteomes" id="UP000198793"/>
    </source>
</evidence>
<reference evidence="1 2" key="1">
    <citation type="submission" date="2016-10" db="EMBL/GenBank/DDBJ databases">
        <authorList>
            <person name="de Groot N.N."/>
        </authorList>
    </citation>
    <scope>NUCLEOTIDE SEQUENCE [LARGE SCALE GENOMIC DNA]</scope>
    <source>
        <strain evidence="2">L7-484,KACC 16230,DSM 25025</strain>
    </source>
</reference>
<sequence length="101" mass="11532">MIVLDDEHYGWVLLEEDGGFYLDVLCSHSAVDYLFLLRLTDEEVALWRDRGTAYLDDLAYRIHYSAPGVQASRSPYKPRSLVMAPERERATEAVTKHRSGG</sequence>
<proteinExistence type="predicted"/>
<protein>
    <submittedName>
        <fullName evidence="1">Uncharacterized protein</fullName>
    </submittedName>
</protein>
<dbReference type="EMBL" id="FNIT01000001">
    <property type="protein sequence ID" value="SDN68390.1"/>
    <property type="molecule type" value="Genomic_DNA"/>
</dbReference>
<dbReference type="Proteomes" id="UP000198793">
    <property type="component" value="Unassembled WGS sequence"/>
</dbReference>
<dbReference type="RefSeq" id="WP_090668896.1">
    <property type="nucleotide sequence ID" value="NZ_FNIT01000001.1"/>
</dbReference>
<dbReference type="AlphaFoldDB" id="A0A1H0DDZ4"/>
<name>A0A1H0DDZ4_9HYPH</name>
<organism evidence="1 2">
    <name type="scientific">Aureimonas jatrophae</name>
    <dbReference type="NCBI Taxonomy" id="1166073"/>
    <lineage>
        <taxon>Bacteria</taxon>
        <taxon>Pseudomonadati</taxon>
        <taxon>Pseudomonadota</taxon>
        <taxon>Alphaproteobacteria</taxon>
        <taxon>Hyphomicrobiales</taxon>
        <taxon>Aurantimonadaceae</taxon>
        <taxon>Aureimonas</taxon>
    </lineage>
</organism>